<dbReference type="PANTHER" id="PTHR31250">
    <property type="entry name" value="IQ DOMAIN-CONTAINING PROTEIN IQM3"/>
    <property type="match status" value="1"/>
</dbReference>
<keyword evidence="4" id="KW-0539">Nucleus</keyword>
<comment type="caution">
    <text evidence="6">The sequence shown here is derived from an EMBL/GenBank/DDBJ whole genome shotgun (WGS) entry which is preliminary data.</text>
</comment>
<dbReference type="AlphaFoldDB" id="A0A8S0S8N1"/>
<dbReference type="GO" id="GO:0005737">
    <property type="term" value="C:cytoplasm"/>
    <property type="evidence" value="ECO:0007669"/>
    <property type="project" value="UniProtKB-SubCell"/>
</dbReference>
<dbReference type="Gramene" id="OE9A085137T1">
    <property type="protein sequence ID" value="OE9A085137C1"/>
    <property type="gene ID" value="OE9A085137"/>
</dbReference>
<keyword evidence="3" id="KW-0963">Cytoplasm</keyword>
<evidence type="ECO:0000256" key="5">
    <source>
        <dbReference type="SAM" id="MobiDB-lite"/>
    </source>
</evidence>
<dbReference type="InterPro" id="IPR044159">
    <property type="entry name" value="IQM"/>
</dbReference>
<accession>A0A8S0S8N1</accession>
<dbReference type="GO" id="GO:0005634">
    <property type="term" value="C:nucleus"/>
    <property type="evidence" value="ECO:0007669"/>
    <property type="project" value="UniProtKB-SubCell"/>
</dbReference>
<protein>
    <submittedName>
        <fullName evidence="6">Uncharacterized protein</fullName>
    </submittedName>
</protein>
<name>A0A8S0S8N1_OLEEU</name>
<reference evidence="6 7" key="1">
    <citation type="submission" date="2019-12" db="EMBL/GenBank/DDBJ databases">
        <authorList>
            <person name="Alioto T."/>
            <person name="Alioto T."/>
            <person name="Gomez Garrido J."/>
        </authorList>
    </citation>
    <scope>NUCLEOTIDE SEQUENCE [LARGE SCALE GENOMIC DNA]</scope>
</reference>
<proteinExistence type="predicted"/>
<evidence type="ECO:0000256" key="4">
    <source>
        <dbReference type="ARBA" id="ARBA00023242"/>
    </source>
</evidence>
<evidence type="ECO:0000313" key="6">
    <source>
        <dbReference type="EMBL" id="CAA2988245.1"/>
    </source>
</evidence>
<keyword evidence="7" id="KW-1185">Reference proteome</keyword>
<dbReference type="OrthoDB" id="7344096at2759"/>
<feature type="compositionally biased region" description="Polar residues" evidence="5">
    <location>
        <begin position="118"/>
        <end position="130"/>
    </location>
</feature>
<evidence type="ECO:0000256" key="1">
    <source>
        <dbReference type="ARBA" id="ARBA00004123"/>
    </source>
</evidence>
<comment type="subcellular location">
    <subcellularLocation>
        <location evidence="2">Cytoplasm</location>
    </subcellularLocation>
    <subcellularLocation>
        <location evidence="1">Nucleus</location>
    </subcellularLocation>
</comment>
<sequence>MMTTRVMKAENLLKIGLQLKFRQSQIPSNLIFPLNTKKTLLQKQPKLLKLKLKSSTRGCSLVVFRALKQMSRRGKYYKGLIPRRPLVHINWVNNSPSNGQLANDDYESYESGKPAKDWSTTEVSSVSDSIQPDLPFEYEKDPSSEATEASQAETKVEYKRMLSGGLQSPKADVPKREILQRINSKKAASSYQLGQQLSLKWSTGAGPRIGCIADYPVELRLQALELTNLSPRTCQESSTPGRIAVISSPTACRQNLVMEI</sequence>
<organism evidence="6 7">
    <name type="scientific">Olea europaea subsp. europaea</name>
    <dbReference type="NCBI Taxonomy" id="158383"/>
    <lineage>
        <taxon>Eukaryota</taxon>
        <taxon>Viridiplantae</taxon>
        <taxon>Streptophyta</taxon>
        <taxon>Embryophyta</taxon>
        <taxon>Tracheophyta</taxon>
        <taxon>Spermatophyta</taxon>
        <taxon>Magnoliopsida</taxon>
        <taxon>eudicotyledons</taxon>
        <taxon>Gunneridae</taxon>
        <taxon>Pentapetalae</taxon>
        <taxon>asterids</taxon>
        <taxon>lamiids</taxon>
        <taxon>Lamiales</taxon>
        <taxon>Oleaceae</taxon>
        <taxon>Oleeae</taxon>
        <taxon>Olea</taxon>
    </lineage>
</organism>
<evidence type="ECO:0000256" key="3">
    <source>
        <dbReference type="ARBA" id="ARBA00022490"/>
    </source>
</evidence>
<evidence type="ECO:0000313" key="7">
    <source>
        <dbReference type="Proteomes" id="UP000594638"/>
    </source>
</evidence>
<feature type="compositionally biased region" description="Polar residues" evidence="5">
    <location>
        <begin position="144"/>
        <end position="153"/>
    </location>
</feature>
<evidence type="ECO:0000256" key="2">
    <source>
        <dbReference type="ARBA" id="ARBA00004496"/>
    </source>
</evidence>
<feature type="region of interest" description="Disordered" evidence="5">
    <location>
        <begin position="102"/>
        <end position="154"/>
    </location>
</feature>
<gene>
    <name evidence="6" type="ORF">OLEA9_A085137</name>
</gene>
<dbReference type="Proteomes" id="UP000594638">
    <property type="component" value="Unassembled WGS sequence"/>
</dbReference>
<dbReference type="PANTHER" id="PTHR31250:SF10">
    <property type="entry name" value="IQ DOMAIN-CONTAINING PROTEIN IQM3"/>
    <property type="match status" value="1"/>
</dbReference>
<dbReference type="EMBL" id="CACTIH010003980">
    <property type="protein sequence ID" value="CAA2988245.1"/>
    <property type="molecule type" value="Genomic_DNA"/>
</dbReference>